<name>A0A2H0BSI5_9BACT</name>
<reference evidence="1 2" key="1">
    <citation type="submission" date="2017-09" db="EMBL/GenBank/DDBJ databases">
        <title>Depth-based differentiation of microbial function through sediment-hosted aquifers and enrichment of novel symbionts in the deep terrestrial subsurface.</title>
        <authorList>
            <person name="Probst A.J."/>
            <person name="Ladd B."/>
            <person name="Jarett J.K."/>
            <person name="Geller-Mcgrath D.E."/>
            <person name="Sieber C.M."/>
            <person name="Emerson J.B."/>
            <person name="Anantharaman K."/>
            <person name="Thomas B.C."/>
            <person name="Malmstrom R."/>
            <person name="Stieglmeier M."/>
            <person name="Klingl A."/>
            <person name="Woyke T."/>
            <person name="Ryan C.M."/>
            <person name="Banfield J.F."/>
        </authorList>
    </citation>
    <scope>NUCLEOTIDE SEQUENCE [LARGE SCALE GENOMIC DNA]</scope>
    <source>
        <strain evidence="1">CG22_combo_CG10-13_8_21_14_all_47_17</strain>
    </source>
</reference>
<dbReference type="Proteomes" id="UP000231581">
    <property type="component" value="Unassembled WGS sequence"/>
</dbReference>
<accession>A0A2H0BSI5</accession>
<organism evidence="1 2">
    <name type="scientific">Candidatus Uhrbacteria bacterium CG22_combo_CG10-13_8_21_14_all_47_17</name>
    <dbReference type="NCBI Taxonomy" id="1975041"/>
    <lineage>
        <taxon>Bacteria</taxon>
        <taxon>Candidatus Uhriibacteriota</taxon>
    </lineage>
</organism>
<comment type="caution">
    <text evidence="1">The sequence shown here is derived from an EMBL/GenBank/DDBJ whole genome shotgun (WGS) entry which is preliminary data.</text>
</comment>
<sequence length="353" mass="38363">MYLSPFNERVLETARRDCLFSRADLSRVRSLARNGLSLEQALVGTGLVPYTNYLAYLGMASALPVVTDPAPVSGSLLSYRVQLELQCLLLEETEQAAHIGFTNADPSLLARVREELPSAVSLIAYVIPFHAYVKHASVLEHASVGKTAASFISQLFAEANTRNVFQLRIVSKNGKLIAYADGTDMHIGASALPAAVLPAFAVRLRRLGKATGWHVETISGGFEPMIHLTRIKGNLKHAVEFSEAVWRFLEHPSGALIFIGTDAYIARHVLAKLSAPEGKEALGNGRIACLPADTSEEQEFAVHAALSGRPVVAVTSSQEDWWKSLSQAGLNIHLVKSMAHSDGRTWSVMRARV</sequence>
<gene>
    <name evidence="1" type="ORF">COX00_02140</name>
</gene>
<proteinExistence type="predicted"/>
<evidence type="ECO:0000313" key="1">
    <source>
        <dbReference type="EMBL" id="PIP60646.1"/>
    </source>
</evidence>
<protein>
    <submittedName>
        <fullName evidence="1">Uncharacterized protein</fullName>
    </submittedName>
</protein>
<dbReference type="AlphaFoldDB" id="A0A2H0BSI5"/>
<evidence type="ECO:0000313" key="2">
    <source>
        <dbReference type="Proteomes" id="UP000231581"/>
    </source>
</evidence>
<dbReference type="EMBL" id="PCSZ01000042">
    <property type="protein sequence ID" value="PIP60646.1"/>
    <property type="molecule type" value="Genomic_DNA"/>
</dbReference>